<evidence type="ECO:0000256" key="2">
    <source>
        <dbReference type="ARBA" id="ARBA00000198"/>
    </source>
</evidence>
<dbReference type="Pfam" id="PF02152">
    <property type="entry name" value="FolB"/>
    <property type="match status" value="2"/>
</dbReference>
<proteinExistence type="inferred from homology"/>
<evidence type="ECO:0000256" key="11">
    <source>
        <dbReference type="ARBA" id="ARBA00022777"/>
    </source>
</evidence>
<dbReference type="VEuPathDB" id="FungiDB:B1J91_J07920g"/>
<comment type="function">
    <text evidence="16">Catalyzes three sequential steps of tetrahydrofolate biosynthesis.</text>
</comment>
<evidence type="ECO:0000313" key="18">
    <source>
        <dbReference type="EMBL" id="KTB11120.1"/>
    </source>
</evidence>
<dbReference type="GO" id="GO:0005740">
    <property type="term" value="C:mitochondrial envelope"/>
    <property type="evidence" value="ECO:0007669"/>
    <property type="project" value="EnsemblFungi"/>
</dbReference>
<dbReference type="GO" id="GO:0004156">
    <property type="term" value="F:dihydropteroate synthase activity"/>
    <property type="evidence" value="ECO:0007669"/>
    <property type="project" value="UniProtKB-UniRule"/>
</dbReference>
<dbReference type="InterPro" id="IPR035907">
    <property type="entry name" value="Hppk_sf"/>
</dbReference>
<dbReference type="InterPro" id="IPR011005">
    <property type="entry name" value="Dihydropteroate_synth-like_sf"/>
</dbReference>
<dbReference type="NCBIfam" id="TIGR00526">
    <property type="entry name" value="folB_dom"/>
    <property type="match status" value="2"/>
</dbReference>
<evidence type="ECO:0000256" key="5">
    <source>
        <dbReference type="ARBA" id="ARBA00005051"/>
    </source>
</evidence>
<dbReference type="Pfam" id="PF00809">
    <property type="entry name" value="Pterin_bind"/>
    <property type="match status" value="1"/>
</dbReference>
<accession>A0A0W0CFE3</accession>
<dbReference type="GO" id="GO:0003848">
    <property type="term" value="F:2-amino-4-hydroxy-6-hydroxymethyldihydropteridine diphosphokinase activity"/>
    <property type="evidence" value="ECO:0007669"/>
    <property type="project" value="UniProtKB-UniRule"/>
</dbReference>
<dbReference type="GO" id="GO:0005524">
    <property type="term" value="F:ATP binding"/>
    <property type="evidence" value="ECO:0007669"/>
    <property type="project" value="UniProtKB-UniRule"/>
</dbReference>
<dbReference type="Gene3D" id="3.30.70.560">
    <property type="entry name" value="7,8-Dihydro-6-hydroxymethylpterin-pyrophosphokinase HPPK"/>
    <property type="match status" value="1"/>
</dbReference>
<keyword evidence="16" id="KW-0456">Lyase</keyword>
<evidence type="ECO:0000256" key="9">
    <source>
        <dbReference type="ARBA" id="ARBA00022723"/>
    </source>
</evidence>
<comment type="catalytic activity">
    <reaction evidence="2">
        <text>6-hydroxymethyl-7,8-dihydropterin + ATP = (7,8-dihydropterin-6-yl)methyl diphosphate + AMP + H(+)</text>
        <dbReference type="Rhea" id="RHEA:11412"/>
        <dbReference type="ChEBI" id="CHEBI:15378"/>
        <dbReference type="ChEBI" id="CHEBI:30616"/>
        <dbReference type="ChEBI" id="CHEBI:44841"/>
        <dbReference type="ChEBI" id="CHEBI:72950"/>
        <dbReference type="ChEBI" id="CHEBI:456215"/>
        <dbReference type="EC" id="2.7.6.3"/>
    </reaction>
</comment>
<keyword evidence="9 16" id="KW-0479">Metal-binding</keyword>
<dbReference type="PIRSF" id="PIRSF000741">
    <property type="entry name" value="Folic_acid_synth"/>
    <property type="match status" value="1"/>
</dbReference>
<dbReference type="Gene3D" id="3.20.20.20">
    <property type="entry name" value="Dihydropteroate synthase-like"/>
    <property type="match status" value="1"/>
</dbReference>
<comment type="catalytic activity">
    <reaction evidence="1">
        <text>(7,8-dihydropterin-6-yl)methyl diphosphate + 4-aminobenzoate = 7,8-dihydropteroate + diphosphate</text>
        <dbReference type="Rhea" id="RHEA:19949"/>
        <dbReference type="ChEBI" id="CHEBI:17836"/>
        <dbReference type="ChEBI" id="CHEBI:17839"/>
        <dbReference type="ChEBI" id="CHEBI:33019"/>
        <dbReference type="ChEBI" id="CHEBI:72950"/>
        <dbReference type="EC" id="2.5.1.15"/>
    </reaction>
</comment>
<keyword evidence="15" id="KW-0511">Multifunctional enzyme</keyword>
<comment type="pathway">
    <text evidence="4">Cofactor biosynthesis; tetrahydrofolate biosynthesis; 7,8-dihydrofolate from 2-amino-4-hydroxy-6-hydroxymethyl-7,8-dihydropteridine diphosphate and 4-aminobenzoate: step 1/2.</text>
</comment>
<evidence type="ECO:0000313" key="19">
    <source>
        <dbReference type="Proteomes" id="UP000054886"/>
    </source>
</evidence>
<dbReference type="InterPro" id="IPR000550">
    <property type="entry name" value="Hppk"/>
</dbReference>
<dbReference type="NCBIfam" id="TIGR01498">
    <property type="entry name" value="folK"/>
    <property type="match status" value="1"/>
</dbReference>
<keyword evidence="14 16" id="KW-0289">Folate biosynthesis</keyword>
<evidence type="ECO:0000256" key="16">
    <source>
        <dbReference type="PIRNR" id="PIRNR000741"/>
    </source>
</evidence>
<dbReference type="EMBL" id="LLZZ01000043">
    <property type="protein sequence ID" value="KTB11120.1"/>
    <property type="molecule type" value="Genomic_DNA"/>
</dbReference>
<keyword evidence="13 16" id="KW-0460">Magnesium</keyword>
<evidence type="ECO:0000256" key="8">
    <source>
        <dbReference type="ARBA" id="ARBA00022679"/>
    </source>
</evidence>
<gene>
    <name evidence="18" type="ORF">AO440_003105</name>
</gene>
<evidence type="ECO:0000256" key="6">
    <source>
        <dbReference type="ARBA" id="ARBA00009640"/>
    </source>
</evidence>
<comment type="cofactor">
    <cofactor evidence="3 16">
        <name>Mg(2+)</name>
        <dbReference type="ChEBI" id="CHEBI:18420"/>
    </cofactor>
</comment>
<organism evidence="18 19">
    <name type="scientific">Candida glabrata</name>
    <name type="common">Yeast</name>
    <name type="synonym">Torulopsis glabrata</name>
    <dbReference type="NCBI Taxonomy" id="5478"/>
    <lineage>
        <taxon>Eukaryota</taxon>
        <taxon>Fungi</taxon>
        <taxon>Dikarya</taxon>
        <taxon>Ascomycota</taxon>
        <taxon>Saccharomycotina</taxon>
        <taxon>Saccharomycetes</taxon>
        <taxon>Saccharomycetales</taxon>
        <taxon>Saccharomycetaceae</taxon>
        <taxon>Nakaseomyces</taxon>
    </lineage>
</organism>
<dbReference type="CDD" id="cd00483">
    <property type="entry name" value="HPPK"/>
    <property type="match status" value="1"/>
</dbReference>
<dbReference type="SUPFAM" id="SSF55083">
    <property type="entry name" value="6-hydroxymethyl-7,8-dihydropterin pyrophosphokinase, HPPK"/>
    <property type="match status" value="1"/>
</dbReference>
<dbReference type="AlphaFoldDB" id="A0A0W0CFE3"/>
<dbReference type="GO" id="GO:0046656">
    <property type="term" value="P:folic acid biosynthetic process"/>
    <property type="evidence" value="ECO:0007669"/>
    <property type="project" value="UniProtKB-UniRule"/>
</dbReference>
<dbReference type="Proteomes" id="UP000054886">
    <property type="component" value="Unassembled WGS sequence"/>
</dbReference>
<dbReference type="SUPFAM" id="SSF51717">
    <property type="entry name" value="Dihydropteroate synthetase-like"/>
    <property type="match status" value="1"/>
</dbReference>
<dbReference type="VEuPathDB" id="FungiDB:GWK60_J07755"/>
<name>A0A0W0CFE3_CANGB</name>
<keyword evidence="12 16" id="KW-0067">ATP-binding</keyword>
<keyword evidence="11 16" id="KW-0418">Kinase</keyword>
<protein>
    <recommendedName>
        <fullName evidence="16">Folic acid synthesis protein fol1</fullName>
    </recommendedName>
</protein>
<evidence type="ECO:0000256" key="13">
    <source>
        <dbReference type="ARBA" id="ARBA00022842"/>
    </source>
</evidence>
<dbReference type="InterPro" id="IPR043133">
    <property type="entry name" value="GTP-CH-I_C/QueF"/>
</dbReference>
<evidence type="ECO:0000256" key="12">
    <source>
        <dbReference type="ARBA" id="ARBA00022840"/>
    </source>
</evidence>
<dbReference type="GO" id="GO:0016301">
    <property type="term" value="F:kinase activity"/>
    <property type="evidence" value="ECO:0007669"/>
    <property type="project" value="UniProtKB-UniRule"/>
</dbReference>
<dbReference type="SUPFAM" id="SSF55620">
    <property type="entry name" value="Tetrahydrobiopterin biosynthesis enzymes-like"/>
    <property type="match status" value="2"/>
</dbReference>
<dbReference type="PROSITE" id="PS50972">
    <property type="entry name" value="PTERIN_BINDING"/>
    <property type="match status" value="1"/>
</dbReference>
<feature type="domain" description="Pterin-binding" evidence="17">
    <location>
        <begin position="499"/>
        <end position="795"/>
    </location>
</feature>
<dbReference type="UniPathway" id="UPA00077">
    <property type="reaction ID" value="UER00155"/>
</dbReference>
<dbReference type="GO" id="GO:0046872">
    <property type="term" value="F:metal ion binding"/>
    <property type="evidence" value="ECO:0007669"/>
    <property type="project" value="UniProtKB-UniRule"/>
</dbReference>
<evidence type="ECO:0000256" key="10">
    <source>
        <dbReference type="ARBA" id="ARBA00022741"/>
    </source>
</evidence>
<dbReference type="Pfam" id="PF01288">
    <property type="entry name" value="HPPK"/>
    <property type="match status" value="1"/>
</dbReference>
<comment type="similarity">
    <text evidence="16">In the central section; belongs to the HPPK family.</text>
</comment>
<dbReference type="PANTHER" id="PTHR20941">
    <property type="entry name" value="FOLATE SYNTHESIS PROTEINS"/>
    <property type="match status" value="1"/>
</dbReference>
<dbReference type="CDD" id="cd00739">
    <property type="entry name" value="DHPS"/>
    <property type="match status" value="1"/>
</dbReference>
<comment type="similarity">
    <text evidence="7 16">In the C-terminal section; belongs to the DHPS family.</text>
</comment>
<evidence type="ECO:0000256" key="1">
    <source>
        <dbReference type="ARBA" id="ARBA00000012"/>
    </source>
</evidence>
<dbReference type="Gene3D" id="3.30.1130.10">
    <property type="match status" value="2"/>
</dbReference>
<keyword evidence="10 16" id="KW-0547">Nucleotide-binding</keyword>
<dbReference type="InterPro" id="IPR000489">
    <property type="entry name" value="Pterin-binding_dom"/>
</dbReference>
<dbReference type="VEuPathDB" id="FungiDB:CAGL0J07920g"/>
<evidence type="ECO:0000256" key="15">
    <source>
        <dbReference type="ARBA" id="ARBA00023268"/>
    </source>
</evidence>
<dbReference type="InterPro" id="IPR006157">
    <property type="entry name" value="FolB_dom"/>
</dbReference>
<evidence type="ECO:0000256" key="3">
    <source>
        <dbReference type="ARBA" id="ARBA00001946"/>
    </source>
</evidence>
<keyword evidence="8 16" id="KW-0808">Transferase</keyword>
<evidence type="ECO:0000259" key="17">
    <source>
        <dbReference type="PROSITE" id="PS50972"/>
    </source>
</evidence>
<dbReference type="VEuPathDB" id="FungiDB:GVI51_J07777"/>
<evidence type="ECO:0000256" key="7">
    <source>
        <dbReference type="ARBA" id="ARBA00009951"/>
    </source>
</evidence>
<dbReference type="NCBIfam" id="TIGR01496">
    <property type="entry name" value="DHPS"/>
    <property type="match status" value="1"/>
</dbReference>
<evidence type="ECO:0000256" key="14">
    <source>
        <dbReference type="ARBA" id="ARBA00022909"/>
    </source>
</evidence>
<dbReference type="InterPro" id="IPR016261">
    <property type="entry name" value="Folic_acid_synth"/>
</dbReference>
<dbReference type="SMART" id="SM00905">
    <property type="entry name" value="FolB"/>
    <property type="match status" value="2"/>
</dbReference>
<reference evidence="18 19" key="1">
    <citation type="submission" date="2015-10" db="EMBL/GenBank/DDBJ databases">
        <title>Draft genomes sequences of Candida glabrata isolates 1A, 1B, 2A, 2B, 3A and 3B.</title>
        <authorList>
            <person name="Haavelsrud O.E."/>
            <person name="Gaustad P."/>
        </authorList>
    </citation>
    <scope>NUCLEOTIDE SEQUENCE [LARGE SCALE GENOMIC DNA]</scope>
    <source>
        <strain evidence="18">910700640</strain>
    </source>
</reference>
<comment type="similarity">
    <text evidence="6 16">In the N-terminal section; belongs to the DHNA family.</text>
</comment>
<dbReference type="GO" id="GO:0046654">
    <property type="term" value="P:tetrahydrofolate biosynthetic process"/>
    <property type="evidence" value="ECO:0007669"/>
    <property type="project" value="UniProtKB-UniRule"/>
</dbReference>
<comment type="pathway">
    <text evidence="5">Cofactor biosynthesis; tetrahydrofolate biosynthesis; 2-amino-4-hydroxy-6-hydroxymethyl-7,8-dihydropteridine diphosphate from 7,8-dihydroneopterin triphosphate: step 4/4.</text>
</comment>
<dbReference type="FunFam" id="3.20.20.20:FF:000014">
    <property type="entry name" value="Folic acid synthesis protein fol1"/>
    <property type="match status" value="1"/>
</dbReference>
<dbReference type="PANTHER" id="PTHR20941:SF1">
    <property type="entry name" value="FOLIC ACID SYNTHESIS PROTEIN FOL1"/>
    <property type="match status" value="1"/>
</dbReference>
<dbReference type="GO" id="GO:0004150">
    <property type="term" value="F:dihydroneopterin aldolase activity"/>
    <property type="evidence" value="ECO:0007669"/>
    <property type="project" value="UniProtKB-UniRule"/>
</dbReference>
<comment type="caution">
    <text evidence="18">The sequence shown here is derived from an EMBL/GenBank/DDBJ whole genome shotgun (WGS) entry which is preliminary data.</text>
</comment>
<evidence type="ECO:0000256" key="4">
    <source>
        <dbReference type="ARBA" id="ARBA00004763"/>
    </source>
</evidence>
<dbReference type="InterPro" id="IPR045031">
    <property type="entry name" value="DHP_synth-like"/>
</dbReference>
<dbReference type="InterPro" id="IPR006390">
    <property type="entry name" value="DHP_synth_dom"/>
</dbReference>
<sequence length="807" mass="90733">MSTLVVDKHASDRDHVHVIKLEASAHMGPDMWGQPTEQRCNITMNMGTDFSKSSETDDLKYSLNYAVICKDMLKYIGLKNNRWGSVGAMTRDVAQFAMDSWLGINNLNLEVNVPSVHIRSKDITCEVNRSRAAVTEDLQDFIKIQNLRLLTLIGVFTFERKEKQFVDLDIKIPWPRNREHHISIKKIVDKIVQHVENSNFKTVEALAENICGIIGHDSYFGHNLKDLPISVKVIKLNAITDTEGVGVSCVRKPSELPHYDQKSFSNRSDPKSLDDSFNLPVGTNVPLIEGAWNTAFLAFGSNIEPRRQQVERAINLLRENPNVKVKGISSYFESEPMYFKDQSPFLNGCIGIETTLSPHELLELCKDIEYRKLGRVKKFNNGPRTIDLDIIFYLSESGEHVLVNDTDLTVPHPRMLERTFVLEPLCELLHPEFTHPVSAEPVFNHLENIYDNENPEDILWKLIPLPSKDGESEKFLKFKNVKVYDEILGISRWRTQSSALAMGVVNTTPDSFSDGSESYLDVNEKVEKVKKMINDGLRLSEQLIVDIGGCSTRPGSTQVSEEEEIERTIPLIKAIKACSDIPFDKVLLSIDTYRSKVAQSAIECGIDIVNDISAGSFDPTMFDVIANNPQIAYVLSHIRGDIATMSTKTTYGEPDGTHYVNGRKNTSESTVLIRNIGKEMADRYCLAMKKGVQRSQLILDPGIGFAKNAKQNLQIIKQTSLLKNYSYVQDNLSVNFRNIPVLVGPSRKKFLGTITKEDDPSKRDSATSSIAATCVGFDADIIRVHNVRECIQSIKLANELYRSATLT</sequence>